<feature type="region of interest" description="Disordered" evidence="3">
    <location>
        <begin position="21"/>
        <end position="43"/>
    </location>
</feature>
<keyword evidence="5" id="KW-0808">Transferase</keyword>
<accession>A0A1B9GG32</accession>
<dbReference type="SUPFAM" id="SSF56112">
    <property type="entry name" value="Protein kinase-like (PK-like)"/>
    <property type="match status" value="1"/>
</dbReference>
<dbReference type="Gene3D" id="1.10.510.10">
    <property type="entry name" value="Transferase(Phosphotransferase) domain 1"/>
    <property type="match status" value="1"/>
</dbReference>
<feature type="region of interest" description="Disordered" evidence="3">
    <location>
        <begin position="290"/>
        <end position="324"/>
    </location>
</feature>
<dbReference type="PROSITE" id="PS50011">
    <property type="entry name" value="PROTEIN_KINASE_DOM"/>
    <property type="match status" value="1"/>
</dbReference>
<feature type="domain" description="Protein kinase" evidence="4">
    <location>
        <begin position="418"/>
        <end position="679"/>
    </location>
</feature>
<feature type="region of interest" description="Disordered" evidence="3">
    <location>
        <begin position="1071"/>
        <end position="1156"/>
    </location>
</feature>
<keyword evidence="5" id="KW-0418">Kinase</keyword>
<dbReference type="GO" id="GO:0005524">
    <property type="term" value="F:ATP binding"/>
    <property type="evidence" value="ECO:0007669"/>
    <property type="project" value="UniProtKB-KW"/>
</dbReference>
<evidence type="ECO:0000259" key="4">
    <source>
        <dbReference type="PROSITE" id="PS50011"/>
    </source>
</evidence>
<dbReference type="PANTHER" id="PTHR44329">
    <property type="entry name" value="SERINE/THREONINE-PROTEIN KINASE TNNI3K-RELATED"/>
    <property type="match status" value="1"/>
</dbReference>
<organism evidence="5">
    <name type="scientific">Kwoniella bestiolae CBS 10118</name>
    <dbReference type="NCBI Taxonomy" id="1296100"/>
    <lineage>
        <taxon>Eukaryota</taxon>
        <taxon>Fungi</taxon>
        <taxon>Dikarya</taxon>
        <taxon>Basidiomycota</taxon>
        <taxon>Agaricomycotina</taxon>
        <taxon>Tremellomycetes</taxon>
        <taxon>Tremellales</taxon>
        <taxon>Cryptococcaceae</taxon>
        <taxon>Kwoniella</taxon>
    </lineage>
</organism>
<keyword evidence="1" id="KW-0547">Nucleotide-binding</keyword>
<feature type="compositionally biased region" description="Polar residues" evidence="3">
    <location>
        <begin position="310"/>
        <end position="324"/>
    </location>
</feature>
<dbReference type="Pfam" id="PF07714">
    <property type="entry name" value="PK_Tyr_Ser-Thr"/>
    <property type="match status" value="1"/>
</dbReference>
<name>A0A1B9GG32_9TREE</name>
<evidence type="ECO:0000256" key="2">
    <source>
        <dbReference type="ARBA" id="ARBA00022840"/>
    </source>
</evidence>
<dbReference type="InterPro" id="IPR000719">
    <property type="entry name" value="Prot_kinase_dom"/>
</dbReference>
<gene>
    <name evidence="5" type="ORF">I302_01434</name>
</gene>
<reference evidence="5" key="1">
    <citation type="submission" date="2013-07" db="EMBL/GenBank/DDBJ databases">
        <title>The Genome Sequence of Cryptococcus bestiolae CBS10118.</title>
        <authorList>
            <consortium name="The Broad Institute Genome Sequencing Platform"/>
            <person name="Cuomo C."/>
            <person name="Litvintseva A."/>
            <person name="Chen Y."/>
            <person name="Heitman J."/>
            <person name="Sun S."/>
            <person name="Springer D."/>
            <person name="Dromer F."/>
            <person name="Young S.K."/>
            <person name="Zeng Q."/>
            <person name="Gargeya S."/>
            <person name="Fitzgerald M."/>
            <person name="Abouelleil A."/>
            <person name="Alvarado L."/>
            <person name="Berlin A.M."/>
            <person name="Chapman S.B."/>
            <person name="Dewar J."/>
            <person name="Goldberg J."/>
            <person name="Griggs A."/>
            <person name="Gujja S."/>
            <person name="Hansen M."/>
            <person name="Howarth C."/>
            <person name="Imamovic A."/>
            <person name="Larimer J."/>
            <person name="McCowan C."/>
            <person name="Murphy C."/>
            <person name="Pearson M."/>
            <person name="Priest M."/>
            <person name="Roberts A."/>
            <person name="Saif S."/>
            <person name="Shea T."/>
            <person name="Sykes S."/>
            <person name="Wortman J."/>
            <person name="Nusbaum C."/>
            <person name="Birren B."/>
        </authorList>
    </citation>
    <scope>NUCLEOTIDE SEQUENCE [LARGE SCALE GENOMIC DNA]</scope>
    <source>
        <strain evidence="5">CBS 10118</strain>
    </source>
</reference>
<sequence>MALDNAFNVNMATTTMIIPGLIRGQPGQTSSSPPQTSSPVIRSSSTIMGDYQGDTIIPQSLNASNTTSFTVLKKEAKQTIGQMSSETVTPRSLAKLAFTISESPYTDYYQQEVSKLEKMITRLDKFQIALGLVGDIARTVQLIAPAGAVVGIITKFLGYVKSIKTIKLEALGLVRSAVETTISMQECLVTIEFKLPVPMMECINNFYQVLKECTSSMSGIVERTSFFKEVLHRNKYRDMVKYMETRLGNARSDFTALTTALSMSDDGLSKHLGIDQMTVKEAMALRDVLESRRDPVTRKSTVSASTSSSDQYPITDTRSRSPNQSTTHQIFMVLGIKYDDSSLVGANGTPGEDDDSVDISIDENRVAGSLDSLTSLHKVAEDIVGLKNELFDRVLEILCRRIDDDLIQSSPDWEIAEMALIRERLLGDPDNINTSSQVWKGSYFGKDVRIKEIGRIGHSDEQASGTFWDCQRSYIKQIELMRAIETGPFLLKFIGAICPTGDIRQWGIVTEYMPHGDILTYLSSEVGSQADRVALTYQVAQGLVHLHRHDVLHGNLKPSNVLINHTGQAVIADFGYLPELEDTSTGRRGIPFIAPEVVNGEPCTELTDVFAFGKTAFQILTGVVPLEPHTWPQRAPYRYNRSWASYNTVTVYEFLSRCFADKPQHRFAMRQAMGIMEKIGMTSFGTTKDFTPYSMKIRLKWWETNMALQRAKDLPTMSEARQNEISSQINSFNYPNLEPSYVDHVFFPKAFETLLEALPTFRADGYTSYSLVGDTVKLYGLLHSVGDQIPLDSRPFWVPAYQDASRRLIDNIEILRAVSRCDAYVQLIFWEILHEVMWSARILTCLRQSELQNCLYNLTKKSSDQPKPFWDSLSVLRTERKMCDAILVEQLLRRGKDARACEILLSGRRPEDNLHLLGCVTSCENFTVKDPKPTGFVARLHGYPTWSSPVLTMISDLEDRDANGDRVILSRPPIIRQDESVLPITQREILALVRSEEYMAYHERLQDAWDICSAHIIEASRPMNYNFIYDLRCYESGFGGSQFPNLDSTALIAPIAFPTEIDRPNAFKVEDRGRSATNQIPQGARLPLPTTPIKKAGSPSPQSRLLKGRPIPRIEDLYSTSKLSEHSDTSQKQTSFINPWESLGARDSSTEGIGHKGYVPGVAAGTLSDDTGDEAQYGVPLP</sequence>
<reference evidence="5" key="2">
    <citation type="submission" date="2014-01" db="EMBL/GenBank/DDBJ databases">
        <title>Evolution of pathogenesis and genome organization in the Tremellales.</title>
        <authorList>
            <person name="Cuomo C."/>
            <person name="Litvintseva A."/>
            <person name="Heitman J."/>
            <person name="Chen Y."/>
            <person name="Sun S."/>
            <person name="Springer D."/>
            <person name="Dromer F."/>
            <person name="Young S."/>
            <person name="Zeng Q."/>
            <person name="Chapman S."/>
            <person name="Gujja S."/>
            <person name="Saif S."/>
            <person name="Birren B."/>
        </authorList>
    </citation>
    <scope>NUCLEOTIDE SEQUENCE</scope>
    <source>
        <strain evidence="5">CBS 10118</strain>
    </source>
</reference>
<dbReference type="VEuPathDB" id="FungiDB:I302_01434"/>
<dbReference type="EMBL" id="KI894018">
    <property type="protein sequence ID" value="OCF29921.1"/>
    <property type="molecule type" value="Genomic_DNA"/>
</dbReference>
<evidence type="ECO:0000256" key="1">
    <source>
        <dbReference type="ARBA" id="ARBA00022741"/>
    </source>
</evidence>
<dbReference type="AlphaFoldDB" id="A0A1B9GG32"/>
<evidence type="ECO:0000256" key="3">
    <source>
        <dbReference type="SAM" id="MobiDB-lite"/>
    </source>
</evidence>
<dbReference type="InterPro" id="IPR001245">
    <property type="entry name" value="Ser-Thr/Tyr_kinase_cat_dom"/>
</dbReference>
<protein>
    <submittedName>
        <fullName evidence="5">TKL protein kinase</fullName>
    </submittedName>
</protein>
<dbReference type="OrthoDB" id="4062651at2759"/>
<keyword evidence="2" id="KW-0067">ATP-binding</keyword>
<feature type="compositionally biased region" description="Low complexity" evidence="3">
    <location>
        <begin position="300"/>
        <end position="309"/>
    </location>
</feature>
<dbReference type="InterPro" id="IPR051681">
    <property type="entry name" value="Ser/Thr_Kinases-Pseudokinases"/>
</dbReference>
<dbReference type="PANTHER" id="PTHR44329:SF298">
    <property type="entry name" value="MIXED LINEAGE KINASE DOMAIN-LIKE PROTEIN"/>
    <property type="match status" value="1"/>
</dbReference>
<dbReference type="GO" id="GO:0004674">
    <property type="term" value="F:protein serine/threonine kinase activity"/>
    <property type="evidence" value="ECO:0007669"/>
    <property type="project" value="TreeGrafter"/>
</dbReference>
<proteinExistence type="predicted"/>
<feature type="region of interest" description="Disordered" evidence="3">
    <location>
        <begin position="1163"/>
        <end position="1182"/>
    </location>
</feature>
<dbReference type="InterPro" id="IPR011009">
    <property type="entry name" value="Kinase-like_dom_sf"/>
</dbReference>
<feature type="compositionally biased region" description="Low complexity" evidence="3">
    <location>
        <begin position="24"/>
        <end position="39"/>
    </location>
</feature>
<evidence type="ECO:0000313" key="5">
    <source>
        <dbReference type="EMBL" id="OCF29921.1"/>
    </source>
</evidence>